<evidence type="ECO:0000313" key="2">
    <source>
        <dbReference type="EMBL" id="CAF5176192.1"/>
    </source>
</evidence>
<dbReference type="EMBL" id="CAJOBH010076121">
    <property type="protein sequence ID" value="CAF4494908.1"/>
    <property type="molecule type" value="Genomic_DNA"/>
</dbReference>
<name>A0A8S2XID6_9BILA</name>
<sequence length="128" mass="14349">MGLAISFVSTVSEKVWYHTCSSKGKNCHNTTLVDQSGCCKWYTEMTYLADIEEHLGVTISQTDEKLDIPVDEFDGKVVYGERRKKEIPASQGHVDTLAPTVQELVALEKRVQTSFFALQNCRNIMATS</sequence>
<evidence type="ECO:0000313" key="1">
    <source>
        <dbReference type="EMBL" id="CAF4494908.1"/>
    </source>
</evidence>
<organism evidence="1 3">
    <name type="scientific">Rotaria magnacalcarata</name>
    <dbReference type="NCBI Taxonomy" id="392030"/>
    <lineage>
        <taxon>Eukaryota</taxon>
        <taxon>Metazoa</taxon>
        <taxon>Spiralia</taxon>
        <taxon>Gnathifera</taxon>
        <taxon>Rotifera</taxon>
        <taxon>Eurotatoria</taxon>
        <taxon>Bdelloidea</taxon>
        <taxon>Philodinida</taxon>
        <taxon>Philodinidae</taxon>
        <taxon>Rotaria</taxon>
    </lineage>
</organism>
<protein>
    <submittedName>
        <fullName evidence="1">Uncharacterized protein</fullName>
    </submittedName>
</protein>
<proteinExistence type="predicted"/>
<comment type="caution">
    <text evidence="1">The sequence shown here is derived from an EMBL/GenBank/DDBJ whole genome shotgun (WGS) entry which is preliminary data.</text>
</comment>
<evidence type="ECO:0000313" key="3">
    <source>
        <dbReference type="Proteomes" id="UP000681967"/>
    </source>
</evidence>
<gene>
    <name evidence="1" type="ORF">BYL167_LOCUS35741</name>
    <name evidence="2" type="ORF">GIL414_LOCUS67763</name>
</gene>
<dbReference type="Proteomes" id="UP000681967">
    <property type="component" value="Unassembled WGS sequence"/>
</dbReference>
<dbReference type="EMBL" id="CAJOBJ010326605">
    <property type="protein sequence ID" value="CAF5176192.1"/>
    <property type="molecule type" value="Genomic_DNA"/>
</dbReference>
<dbReference type="AlphaFoldDB" id="A0A8S2XID6"/>
<accession>A0A8S2XID6</accession>
<reference evidence="1" key="1">
    <citation type="submission" date="2021-02" db="EMBL/GenBank/DDBJ databases">
        <authorList>
            <person name="Nowell W R."/>
        </authorList>
    </citation>
    <scope>NUCLEOTIDE SEQUENCE</scope>
</reference>
<dbReference type="Proteomes" id="UP000681720">
    <property type="component" value="Unassembled WGS sequence"/>
</dbReference>